<dbReference type="EMBL" id="AP028916">
    <property type="protein sequence ID" value="BES97302.1"/>
    <property type="molecule type" value="Genomic_DNA"/>
</dbReference>
<keyword evidence="2" id="KW-1185">Reference proteome</keyword>
<evidence type="ECO:0000313" key="1">
    <source>
        <dbReference type="EMBL" id="BES97302.1"/>
    </source>
</evidence>
<reference evidence="1 2" key="1">
    <citation type="submission" date="2023-09" db="EMBL/GenBank/DDBJ databases">
        <title>Nesidiocoris tenuis whole genome shotgun sequence.</title>
        <authorList>
            <person name="Shibata T."/>
            <person name="Shimoda M."/>
            <person name="Kobayashi T."/>
            <person name="Uehara T."/>
        </authorList>
    </citation>
    <scope>NUCLEOTIDE SEQUENCE [LARGE SCALE GENOMIC DNA]</scope>
    <source>
        <strain evidence="1 2">Japan</strain>
    </source>
</reference>
<gene>
    <name evidence="1" type="ORF">NTJ_10116</name>
</gene>
<organism evidence="1 2">
    <name type="scientific">Nesidiocoris tenuis</name>
    <dbReference type="NCBI Taxonomy" id="355587"/>
    <lineage>
        <taxon>Eukaryota</taxon>
        <taxon>Metazoa</taxon>
        <taxon>Ecdysozoa</taxon>
        <taxon>Arthropoda</taxon>
        <taxon>Hexapoda</taxon>
        <taxon>Insecta</taxon>
        <taxon>Pterygota</taxon>
        <taxon>Neoptera</taxon>
        <taxon>Paraneoptera</taxon>
        <taxon>Hemiptera</taxon>
        <taxon>Heteroptera</taxon>
        <taxon>Panheteroptera</taxon>
        <taxon>Cimicomorpha</taxon>
        <taxon>Miridae</taxon>
        <taxon>Dicyphina</taxon>
        <taxon>Nesidiocoris</taxon>
    </lineage>
</organism>
<dbReference type="Proteomes" id="UP001307889">
    <property type="component" value="Chromosome 8"/>
</dbReference>
<name>A0ABN7AYS6_9HEMI</name>
<proteinExistence type="predicted"/>
<evidence type="ECO:0000313" key="2">
    <source>
        <dbReference type="Proteomes" id="UP001307889"/>
    </source>
</evidence>
<accession>A0ABN7AYS6</accession>
<sequence length="99" mass="10829">MLFFRSFLPGYIPKWRGHISNVVSQKTAQNTSRIVEKWALTPTISRLRYALIGHAVATVGFPNAPPERAPIASRSLGRGGRGAGAQLIGSRSFVYFEAV</sequence>
<protein>
    <submittedName>
        <fullName evidence="1">Uncharacterized protein</fullName>
    </submittedName>
</protein>